<dbReference type="PROSITE" id="PS50041">
    <property type="entry name" value="C_TYPE_LECTIN_2"/>
    <property type="match status" value="1"/>
</dbReference>
<dbReference type="Gene3D" id="3.10.100.10">
    <property type="entry name" value="Mannose-Binding Protein A, subunit A"/>
    <property type="match status" value="1"/>
</dbReference>
<evidence type="ECO:0000259" key="1">
    <source>
        <dbReference type="PROSITE" id="PS50041"/>
    </source>
</evidence>
<keyword evidence="2" id="KW-1185">Reference proteome</keyword>
<dbReference type="InterPro" id="IPR001304">
    <property type="entry name" value="C-type_lectin-like"/>
</dbReference>
<dbReference type="SUPFAM" id="SSF56436">
    <property type="entry name" value="C-type lectin-like"/>
    <property type="match status" value="1"/>
</dbReference>
<dbReference type="CDD" id="cd00037">
    <property type="entry name" value="CLECT"/>
    <property type="match status" value="1"/>
</dbReference>
<protein>
    <recommendedName>
        <fullName evidence="1">C-type lectin domain-containing protein</fullName>
    </recommendedName>
</protein>
<proteinExistence type="predicted"/>
<feature type="domain" description="C-type lectin" evidence="1">
    <location>
        <begin position="1"/>
        <end position="98"/>
    </location>
</feature>
<organism evidence="2 3">
    <name type="scientific">Mesorhabditis belari</name>
    <dbReference type="NCBI Taxonomy" id="2138241"/>
    <lineage>
        <taxon>Eukaryota</taxon>
        <taxon>Metazoa</taxon>
        <taxon>Ecdysozoa</taxon>
        <taxon>Nematoda</taxon>
        <taxon>Chromadorea</taxon>
        <taxon>Rhabditida</taxon>
        <taxon>Rhabditina</taxon>
        <taxon>Rhabditomorpha</taxon>
        <taxon>Rhabditoidea</taxon>
        <taxon>Rhabditidae</taxon>
        <taxon>Mesorhabditinae</taxon>
        <taxon>Mesorhabditis</taxon>
    </lineage>
</organism>
<dbReference type="InterPro" id="IPR016186">
    <property type="entry name" value="C-type_lectin-like/link_sf"/>
</dbReference>
<evidence type="ECO:0000313" key="3">
    <source>
        <dbReference type="WBParaSite" id="MBELARI_LOCUS14613"/>
    </source>
</evidence>
<evidence type="ECO:0000313" key="2">
    <source>
        <dbReference type="Proteomes" id="UP000887575"/>
    </source>
</evidence>
<reference evidence="3" key="1">
    <citation type="submission" date="2024-02" db="UniProtKB">
        <authorList>
            <consortium name="WormBaseParasite"/>
        </authorList>
    </citation>
    <scope>IDENTIFICATION</scope>
</reference>
<sequence length="244" mass="27951">MLCRSHNGNVISIRSLDEDVFVQKVALEMPSITKIWIGLEMLWGHRNWLDLTVEKPAQTAILNVNRPEGKVSAFEDYPDKPNTAKCIRCKQTKMNGLWYFVGLNESLNETYRPDGVVCKKRIRRPPIKYTIKSNESCDIGWAHNEHTGFCYYLQVKPRLKVPESDAGCGAYHNVWIGIHQVNGTAVNVDGSVNRFWVPPFEPGKSNQWWMMCNDISNTYVESILPHNEHGVLTRYVCKKVANNL</sequence>
<name>A0AAF3EL04_9BILA</name>
<dbReference type="AlphaFoldDB" id="A0AAF3EL04"/>
<dbReference type="Proteomes" id="UP000887575">
    <property type="component" value="Unassembled WGS sequence"/>
</dbReference>
<accession>A0AAF3EL04</accession>
<dbReference type="InterPro" id="IPR016187">
    <property type="entry name" value="CTDL_fold"/>
</dbReference>
<dbReference type="WBParaSite" id="MBELARI_LOCUS14613">
    <property type="protein sequence ID" value="MBELARI_LOCUS14613"/>
    <property type="gene ID" value="MBELARI_LOCUS14613"/>
</dbReference>